<dbReference type="AlphaFoldDB" id="A0A4S8KDW9"/>
<organism evidence="2 3">
    <name type="scientific">Musa balbisiana</name>
    <name type="common">Banana</name>
    <dbReference type="NCBI Taxonomy" id="52838"/>
    <lineage>
        <taxon>Eukaryota</taxon>
        <taxon>Viridiplantae</taxon>
        <taxon>Streptophyta</taxon>
        <taxon>Embryophyta</taxon>
        <taxon>Tracheophyta</taxon>
        <taxon>Spermatophyta</taxon>
        <taxon>Magnoliopsida</taxon>
        <taxon>Liliopsida</taxon>
        <taxon>Zingiberales</taxon>
        <taxon>Musaceae</taxon>
        <taxon>Musa</taxon>
    </lineage>
</organism>
<name>A0A4S8KDW9_MUSBA</name>
<dbReference type="Proteomes" id="UP000317650">
    <property type="component" value="Chromosome 4"/>
</dbReference>
<evidence type="ECO:0000256" key="1">
    <source>
        <dbReference type="SAM" id="Phobius"/>
    </source>
</evidence>
<evidence type="ECO:0000313" key="2">
    <source>
        <dbReference type="EMBL" id="THU73381.1"/>
    </source>
</evidence>
<sequence>MTDSAFLRLLFSVAIWCIAYAVVAVQMSIRLFNFNRSSLT</sequence>
<feature type="transmembrane region" description="Helical" evidence="1">
    <location>
        <begin position="6"/>
        <end position="29"/>
    </location>
</feature>
<protein>
    <submittedName>
        <fullName evidence="2">Uncharacterized protein</fullName>
    </submittedName>
</protein>
<accession>A0A4S8KDW9</accession>
<keyword evidence="1" id="KW-0812">Transmembrane</keyword>
<gene>
    <name evidence="2" type="ORF">C4D60_Mb04t22230</name>
</gene>
<keyword evidence="3" id="KW-1185">Reference proteome</keyword>
<comment type="caution">
    <text evidence="2">The sequence shown here is derived from an EMBL/GenBank/DDBJ whole genome shotgun (WGS) entry which is preliminary data.</text>
</comment>
<proteinExistence type="predicted"/>
<dbReference type="EMBL" id="PYDT01000001">
    <property type="protein sequence ID" value="THU73381.1"/>
    <property type="molecule type" value="Genomic_DNA"/>
</dbReference>
<evidence type="ECO:0000313" key="3">
    <source>
        <dbReference type="Proteomes" id="UP000317650"/>
    </source>
</evidence>
<reference evidence="2 3" key="1">
    <citation type="journal article" date="2019" name="Nat. Plants">
        <title>Genome sequencing of Musa balbisiana reveals subgenome evolution and function divergence in polyploid bananas.</title>
        <authorList>
            <person name="Yao X."/>
        </authorList>
    </citation>
    <scope>NUCLEOTIDE SEQUENCE [LARGE SCALE GENOMIC DNA]</scope>
    <source>
        <strain evidence="3">cv. DH-PKW</strain>
        <tissue evidence="2">Leaves</tissue>
    </source>
</reference>
<keyword evidence="1" id="KW-1133">Transmembrane helix</keyword>
<keyword evidence="1" id="KW-0472">Membrane</keyword>